<comment type="caution">
    <text evidence="1">The sequence shown here is derived from an EMBL/GenBank/DDBJ whole genome shotgun (WGS) entry which is preliminary data.</text>
</comment>
<organism evidence="1 2">
    <name type="scientific">Vermiconidia calcicola</name>
    <dbReference type="NCBI Taxonomy" id="1690605"/>
    <lineage>
        <taxon>Eukaryota</taxon>
        <taxon>Fungi</taxon>
        <taxon>Dikarya</taxon>
        <taxon>Ascomycota</taxon>
        <taxon>Pezizomycotina</taxon>
        <taxon>Dothideomycetes</taxon>
        <taxon>Dothideomycetidae</taxon>
        <taxon>Mycosphaerellales</taxon>
        <taxon>Extremaceae</taxon>
        <taxon>Vermiconidia</taxon>
    </lineage>
</organism>
<accession>A0ACC3MSD8</accession>
<keyword evidence="1" id="KW-0808">Transferase</keyword>
<protein>
    <submittedName>
        <fullName evidence="1">Ceramide glucosyltransferase</fullName>
        <ecNumber evidence="1">2.4.1.80</ecNumber>
    </submittedName>
</protein>
<dbReference type="EMBL" id="JAUTXU010000160">
    <property type="protein sequence ID" value="KAK3702489.1"/>
    <property type="molecule type" value="Genomic_DNA"/>
</dbReference>
<gene>
    <name evidence="1" type="primary">HSX11_2</name>
    <name evidence="1" type="ORF">LTR37_014851</name>
</gene>
<dbReference type="Proteomes" id="UP001281147">
    <property type="component" value="Unassembled WGS sequence"/>
</dbReference>
<reference evidence="1" key="1">
    <citation type="submission" date="2023-07" db="EMBL/GenBank/DDBJ databases">
        <title>Black Yeasts Isolated from many extreme environments.</title>
        <authorList>
            <person name="Coleine C."/>
            <person name="Stajich J.E."/>
            <person name="Selbmann L."/>
        </authorList>
    </citation>
    <scope>NUCLEOTIDE SEQUENCE</scope>
    <source>
        <strain evidence="1">CCFEE 5714</strain>
    </source>
</reference>
<evidence type="ECO:0000313" key="1">
    <source>
        <dbReference type="EMBL" id="KAK3702489.1"/>
    </source>
</evidence>
<proteinExistence type="predicted"/>
<dbReference type="EC" id="2.4.1.80" evidence="1"/>
<evidence type="ECO:0000313" key="2">
    <source>
        <dbReference type="Proteomes" id="UP001281147"/>
    </source>
</evidence>
<keyword evidence="1" id="KW-0328">Glycosyltransferase</keyword>
<keyword evidence="2" id="KW-1185">Reference proteome</keyword>
<name>A0ACC3MSD8_9PEZI</name>
<sequence>MQATDGLTETTLLASSHNDHPTISFRHYSRPQDWVSPNDLGAGPHITIIRPVKGLEPHLYDCLASTFRQYYPALKLHIHLCVPTRDDPAFPVLERLVRDFPDHDAGIFVEEEDEELQSGRLELGPNPKIRNMSRAYRECVEHHLTNLVWIVDCNVWIGVHTLGRMLEAMSGYKFVHQLPLVVDTLGTTTREETGGNDDASIRTTSTDKQDTTPLARRNQSWWTTGGGRLEEMFTSTSHAKFYTAINTVAVAPCIVGKSTMFYSSHLNSLTDGKGINFFSYNICEDHLIGDLLWKGAVPEEIGMKWEGSKNNGKMVKRKKLGKHALCFGDLAIQPMAQMSVADYWRRRVRWLRVRKFTVTLATLVEPGTEAFLCSAYGAFAVTTLPFLNTRLAIPATWTAFSLFWLLSVSIWCAMDFTLYQRLHSGASVHEGHGMHIPDFVAGGGRGGRRRGFGDWLVAWLGRETLALPIWVWAFWGGTTVEWRGRKFWVGVDMKVHEIKDDGTKNYDGGGNGNLAAKANGKARKE</sequence>